<comment type="similarity">
    <text evidence="1">Belongs to the HyuE racemase family.</text>
</comment>
<dbReference type="Proteomes" id="UP001152885">
    <property type="component" value="Unassembled WGS sequence"/>
</dbReference>
<dbReference type="InterPro" id="IPR053714">
    <property type="entry name" value="Iso_Racemase_Enz_sf"/>
</dbReference>
<dbReference type="GO" id="GO:0047661">
    <property type="term" value="F:amino-acid racemase activity"/>
    <property type="evidence" value="ECO:0007669"/>
    <property type="project" value="InterPro"/>
</dbReference>
<dbReference type="OrthoDB" id="412018at2759"/>
<evidence type="ECO:0000256" key="1">
    <source>
        <dbReference type="ARBA" id="ARBA00038414"/>
    </source>
</evidence>
<gene>
    <name evidence="2" type="ORF">CANVERA_P3099</name>
</gene>
<sequence>MKSILFINPNSSIKVTTNLKQSLVVPDNTNITYYTAPKDAPLEITNNITAKKSEEIVIKDLIDSQLLTKFDGFIIGCYSDHPLIKSVGEISHKPCMGIFQATILYSLSNPSINKSIILTSSSEWENTLNESIIDFLGVDQFPSRKFVKTRGLNVKVNNLADDDQYKNIKIVVDDILTDKDINCVLLGCAGMAGLDLKLKIDYPNTLFIDSCKIAVELLSGLIRFGEYA</sequence>
<dbReference type="PANTHER" id="PTHR28047:SF5">
    <property type="entry name" value="PROTEIN DCG1"/>
    <property type="match status" value="1"/>
</dbReference>
<accession>A0A9W4TX91</accession>
<keyword evidence="3" id="KW-1185">Reference proteome</keyword>
<organism evidence="2 3">
    <name type="scientific">Candida verbasci</name>
    <dbReference type="NCBI Taxonomy" id="1227364"/>
    <lineage>
        <taxon>Eukaryota</taxon>
        <taxon>Fungi</taxon>
        <taxon>Dikarya</taxon>
        <taxon>Ascomycota</taxon>
        <taxon>Saccharomycotina</taxon>
        <taxon>Pichiomycetes</taxon>
        <taxon>Debaryomycetaceae</taxon>
        <taxon>Candida/Lodderomyces clade</taxon>
        <taxon>Candida</taxon>
    </lineage>
</organism>
<dbReference type="EMBL" id="CANTUO010000003">
    <property type="protein sequence ID" value="CAI5758587.1"/>
    <property type="molecule type" value="Genomic_DNA"/>
</dbReference>
<proteinExistence type="inferred from homology"/>
<comment type="caution">
    <text evidence="2">The sequence shown here is derived from an EMBL/GenBank/DDBJ whole genome shotgun (WGS) entry which is preliminary data.</text>
</comment>
<evidence type="ECO:0000313" key="2">
    <source>
        <dbReference type="EMBL" id="CAI5758587.1"/>
    </source>
</evidence>
<evidence type="ECO:0000313" key="3">
    <source>
        <dbReference type="Proteomes" id="UP001152885"/>
    </source>
</evidence>
<dbReference type="InterPro" id="IPR015942">
    <property type="entry name" value="Asp/Glu/hydantoin_racemase"/>
</dbReference>
<dbReference type="InterPro" id="IPR052186">
    <property type="entry name" value="Hydantoin_racemase-like"/>
</dbReference>
<dbReference type="PANTHER" id="PTHR28047">
    <property type="entry name" value="PROTEIN DCG1"/>
    <property type="match status" value="1"/>
</dbReference>
<dbReference type="Gene3D" id="3.40.50.12500">
    <property type="match status" value="1"/>
</dbReference>
<reference evidence="2" key="1">
    <citation type="submission" date="2022-12" db="EMBL/GenBank/DDBJ databases">
        <authorList>
            <person name="Brejova B."/>
        </authorList>
    </citation>
    <scope>NUCLEOTIDE SEQUENCE</scope>
</reference>
<protein>
    <submittedName>
        <fullName evidence="2">Uncharacterized protein</fullName>
    </submittedName>
</protein>
<name>A0A9W4TX91_9ASCO</name>
<dbReference type="AlphaFoldDB" id="A0A9W4TX91"/>
<dbReference type="Pfam" id="PF01177">
    <property type="entry name" value="Asp_Glu_race"/>
    <property type="match status" value="1"/>
</dbReference>